<dbReference type="Proteomes" id="UP001157502">
    <property type="component" value="Chromosome 23"/>
</dbReference>
<reference evidence="1" key="1">
    <citation type="submission" date="2021-05" db="EMBL/GenBank/DDBJ databases">
        <authorList>
            <person name="Pan Q."/>
            <person name="Jouanno E."/>
            <person name="Zahm M."/>
            <person name="Klopp C."/>
            <person name="Cabau C."/>
            <person name="Louis A."/>
            <person name="Berthelot C."/>
            <person name="Parey E."/>
            <person name="Roest Crollius H."/>
            <person name="Montfort J."/>
            <person name="Robinson-Rechavi M."/>
            <person name="Bouchez O."/>
            <person name="Lampietro C."/>
            <person name="Lopez Roques C."/>
            <person name="Donnadieu C."/>
            <person name="Postlethwait J."/>
            <person name="Bobe J."/>
            <person name="Dillon D."/>
            <person name="Chandos A."/>
            <person name="von Hippel F."/>
            <person name="Guiguen Y."/>
        </authorList>
    </citation>
    <scope>NUCLEOTIDE SEQUENCE</scope>
    <source>
        <strain evidence="1">YG-Jan2019</strain>
    </source>
</reference>
<comment type="caution">
    <text evidence="1">The sequence shown here is derived from an EMBL/GenBank/DDBJ whole genome shotgun (WGS) entry which is preliminary data.</text>
</comment>
<gene>
    <name evidence="1" type="ORF">DPEC_G00259080</name>
</gene>
<protein>
    <submittedName>
        <fullName evidence="1">Uncharacterized protein</fullName>
    </submittedName>
</protein>
<evidence type="ECO:0000313" key="2">
    <source>
        <dbReference type="Proteomes" id="UP001157502"/>
    </source>
</evidence>
<evidence type="ECO:0000313" key="1">
    <source>
        <dbReference type="EMBL" id="KAJ7993860.1"/>
    </source>
</evidence>
<dbReference type="EMBL" id="CM055750">
    <property type="protein sequence ID" value="KAJ7993860.1"/>
    <property type="molecule type" value="Genomic_DNA"/>
</dbReference>
<keyword evidence="2" id="KW-1185">Reference proteome</keyword>
<proteinExistence type="predicted"/>
<accession>A0ACC2FRJ3</accession>
<organism evidence="1 2">
    <name type="scientific">Dallia pectoralis</name>
    <name type="common">Alaska blackfish</name>
    <dbReference type="NCBI Taxonomy" id="75939"/>
    <lineage>
        <taxon>Eukaryota</taxon>
        <taxon>Metazoa</taxon>
        <taxon>Chordata</taxon>
        <taxon>Craniata</taxon>
        <taxon>Vertebrata</taxon>
        <taxon>Euteleostomi</taxon>
        <taxon>Actinopterygii</taxon>
        <taxon>Neopterygii</taxon>
        <taxon>Teleostei</taxon>
        <taxon>Protacanthopterygii</taxon>
        <taxon>Esociformes</taxon>
        <taxon>Umbridae</taxon>
        <taxon>Dallia</taxon>
    </lineage>
</organism>
<name>A0ACC2FRJ3_DALPE</name>
<sequence length="793" mass="88817">MTSSANLYSVDQGFTIEAMCDPVILNVQNDQRSQGLLPLSNNHETNLQSTSAVCLLSPPCRTIIKTKEAQQTMDTSKLISNTGCMFSEPFVHKTKHYDTKTNQESPSFEDSVSETENEFDLFSCSSECLTYIEEDEEARDVARGRGNKSFQHFSQSFKDDSQTQISCLNPAGKHHSISMPCMTLVLETTEMPKPASIEWSKTTVSEEGLSEIFSPVDEVLSYGSNDFPPAAAHCPGRGTVSSCLVPPPPAFEVITWTSEEDFPPPSEGHDLYLQEDPSIDSEHMSPLPDDLSPCLDKTVNSGEANDDHTMATAYPTQSVFHKTQSVSSWLFEEEDDTDPLFSCEIGNRVIVNLTRPGVLKYKGPTVFAGGLWAGVALDRPDGNHNGTFRGVQYFKCERNCGILVRAEDISYLQAAQDSDLHNGVEEDSSDKKTPNSKSQGAKAGVGVQSVKGLGRPSACNKNKGQNTAVDCPLSANRTCKERHLQDKGCQTLKISSEMAERSNISTTIPESSTFQVCYGLCCQSAPHSISSRYDMNSWVEKWTEELIKGFIMDALEIWMTNREKAMLKEDDQQGDTVKKKNDTAANKQCFIEQWQETLCSADFGKIQVSPHNLDILYRLVDATVEKCLGLTNSTTIYFPEAPSYIIDEESVKAYGRIMYGFISEVLHEVLADHSGITRSMWQTENIISSLQSSRFSVTELKVAVKSEVQKELNLEWTDLQMKERFLTLCKYRSAKRDRVDYILIHELFKEELQWVDYSADQITVKMKLTEEIFSFLLDDTISVLKHIYMTLFF</sequence>